<dbReference type="PANTHER" id="PTHR13939">
    <property type="entry name" value="NICOTINAMIDE-NUCLEOTIDE AMIDOHYDROLASE PNCC"/>
    <property type="match status" value="1"/>
</dbReference>
<gene>
    <name evidence="2" type="ORF">ACFOEN_03290</name>
</gene>
<dbReference type="Proteomes" id="UP001595556">
    <property type="component" value="Unassembled WGS sequence"/>
</dbReference>
<dbReference type="Gene3D" id="3.40.980.10">
    <property type="entry name" value="MoaB/Mog-like domain"/>
    <property type="match status" value="1"/>
</dbReference>
<accession>A0ABV7H252</accession>
<sequence>MNTTSSTTCPPIGLIIIGDEILSGKRQDGHFAKVRELLAARGLGLSWVRYLGDDRALCEAALRESFATDHIVFSCGGIGATPDDHTRQSAAAALGVLLELHPEAERLIAERTREWYAKDPAAAGSPDMSTPENQQRLNMGKFPAGANIIPNPYNKIPGFNVGQHWFVPGFPVMAWPMIEWVLDTHYKHFHNQVQLGEKSFLVFGVPESRATPLMEAIEAEFAGIKVFSLPSVGNDKRARHIELGVKGPVDALPAAYARLLEGTQAICASLGGEIDEAPKRA</sequence>
<evidence type="ECO:0000259" key="1">
    <source>
        <dbReference type="SMART" id="SM00852"/>
    </source>
</evidence>
<dbReference type="CDD" id="cd00885">
    <property type="entry name" value="cinA"/>
    <property type="match status" value="1"/>
</dbReference>
<dbReference type="InterPro" id="IPR001453">
    <property type="entry name" value="MoaB/Mog_dom"/>
</dbReference>
<reference evidence="3" key="1">
    <citation type="journal article" date="2019" name="Int. J. Syst. Evol. Microbiol.">
        <title>The Global Catalogue of Microorganisms (GCM) 10K type strain sequencing project: providing services to taxonomists for standard genome sequencing and annotation.</title>
        <authorList>
            <consortium name="The Broad Institute Genomics Platform"/>
            <consortium name="The Broad Institute Genome Sequencing Center for Infectious Disease"/>
            <person name="Wu L."/>
            <person name="Ma J."/>
        </authorList>
    </citation>
    <scope>NUCLEOTIDE SEQUENCE [LARGE SCALE GENOMIC DNA]</scope>
    <source>
        <strain evidence="3">KCTC 52168</strain>
    </source>
</reference>
<evidence type="ECO:0000313" key="2">
    <source>
        <dbReference type="EMBL" id="MFC3146663.1"/>
    </source>
</evidence>
<comment type="caution">
    <text evidence="2">The sequence shown here is derived from an EMBL/GenBank/DDBJ whole genome shotgun (WGS) entry which is preliminary data.</text>
</comment>
<evidence type="ECO:0000313" key="3">
    <source>
        <dbReference type="Proteomes" id="UP001595556"/>
    </source>
</evidence>
<dbReference type="RefSeq" id="WP_377301055.1">
    <property type="nucleotide sequence ID" value="NZ_CP180191.1"/>
</dbReference>
<dbReference type="PANTHER" id="PTHR13939:SF0">
    <property type="entry name" value="NMN AMIDOHYDROLASE-LIKE PROTEIN YFAY"/>
    <property type="match status" value="1"/>
</dbReference>
<keyword evidence="3" id="KW-1185">Reference proteome</keyword>
<dbReference type="EMBL" id="JBHRTI010000003">
    <property type="protein sequence ID" value="MFC3146663.1"/>
    <property type="molecule type" value="Genomic_DNA"/>
</dbReference>
<dbReference type="Pfam" id="PF00994">
    <property type="entry name" value="MoCF_biosynth"/>
    <property type="match status" value="1"/>
</dbReference>
<protein>
    <submittedName>
        <fullName evidence="2">Competence/damage-inducible protein A</fullName>
    </submittedName>
</protein>
<proteinExistence type="predicted"/>
<dbReference type="SUPFAM" id="SSF53218">
    <property type="entry name" value="Molybdenum cofactor biosynthesis proteins"/>
    <property type="match status" value="1"/>
</dbReference>
<dbReference type="InterPro" id="IPR050101">
    <property type="entry name" value="CinA"/>
</dbReference>
<feature type="domain" description="MoaB/Mog" evidence="1">
    <location>
        <begin position="13"/>
        <end position="189"/>
    </location>
</feature>
<name>A0ABV7H252_9BURK</name>
<dbReference type="InterPro" id="IPR036425">
    <property type="entry name" value="MoaB/Mog-like_dom_sf"/>
</dbReference>
<organism evidence="2 3">
    <name type="scientific">Piscinibacterium candidicorallinum</name>
    <dbReference type="NCBI Taxonomy" id="1793872"/>
    <lineage>
        <taxon>Bacteria</taxon>
        <taxon>Pseudomonadati</taxon>
        <taxon>Pseudomonadota</taxon>
        <taxon>Betaproteobacteria</taxon>
        <taxon>Burkholderiales</taxon>
        <taxon>Piscinibacterium</taxon>
    </lineage>
</organism>
<dbReference type="SMART" id="SM00852">
    <property type="entry name" value="MoCF_biosynth"/>
    <property type="match status" value="1"/>
</dbReference>